<dbReference type="SUPFAM" id="SSF52141">
    <property type="entry name" value="Uracil-DNA glycosylase-like"/>
    <property type="match status" value="1"/>
</dbReference>
<evidence type="ECO:0000313" key="3">
    <source>
        <dbReference type="Proteomes" id="UP001142810"/>
    </source>
</evidence>
<dbReference type="PANTHER" id="PTHR42160:SF1">
    <property type="entry name" value="URACIL-DNA GLYCOSYLASE SUPERFAMILY PROTEIN"/>
    <property type="match status" value="1"/>
</dbReference>
<sequence length="192" mass="21851">MPNENFEQLLQRVRQCTVCQANLPQPPRPVFAASETAKIVIIGQAPGIKAHDSTTPWNDASGDRLRDWTGIDRTTFYDVKRVALIPMGFCFPGYKNGADAPPRKECAPIWHHQLISRIAPELIILAGRYAQQYYLPTYRTLTEAVAQHNLMQSTKIVLPHPSGRNNRWLTRNPWFAEDILPRLKAQVARILQ</sequence>
<dbReference type="SMART" id="SM00987">
    <property type="entry name" value="UreE_C"/>
    <property type="match status" value="1"/>
</dbReference>
<dbReference type="InterPro" id="IPR005122">
    <property type="entry name" value="Uracil-DNA_glycosylase-like"/>
</dbReference>
<protein>
    <submittedName>
        <fullName evidence="2">Uracil-DNA glycosylase family protein</fullName>
    </submittedName>
</protein>
<comment type="caution">
    <text evidence="2">The sequence shown here is derived from an EMBL/GenBank/DDBJ whole genome shotgun (WGS) entry which is preliminary data.</text>
</comment>
<feature type="domain" description="Uracil-DNA glycosylase-like" evidence="1">
    <location>
        <begin position="30"/>
        <end position="184"/>
    </location>
</feature>
<organism evidence="2 3">
    <name type="scientific">Alteromonas aquimaris</name>
    <dbReference type="NCBI Taxonomy" id="2998417"/>
    <lineage>
        <taxon>Bacteria</taxon>
        <taxon>Pseudomonadati</taxon>
        <taxon>Pseudomonadota</taxon>
        <taxon>Gammaproteobacteria</taxon>
        <taxon>Alteromonadales</taxon>
        <taxon>Alteromonadaceae</taxon>
        <taxon>Alteromonas/Salinimonas group</taxon>
        <taxon>Alteromonas</taxon>
    </lineage>
</organism>
<accession>A0ABT3PA03</accession>
<keyword evidence="3" id="KW-1185">Reference proteome</keyword>
<dbReference type="PANTHER" id="PTHR42160">
    <property type="entry name" value="URACIL-DNA GLYCOSYLASE SUPERFAMILY PROTEIN"/>
    <property type="match status" value="1"/>
</dbReference>
<proteinExistence type="predicted"/>
<dbReference type="Pfam" id="PF03167">
    <property type="entry name" value="UDG"/>
    <property type="match status" value="1"/>
</dbReference>
<dbReference type="RefSeq" id="WP_265618450.1">
    <property type="nucleotide sequence ID" value="NZ_JAPFRD010000012.1"/>
</dbReference>
<dbReference type="Proteomes" id="UP001142810">
    <property type="component" value="Unassembled WGS sequence"/>
</dbReference>
<name>A0ABT3PA03_9ALTE</name>
<dbReference type="InterPro" id="IPR047124">
    <property type="entry name" value="HI_0220.2"/>
</dbReference>
<reference evidence="2" key="1">
    <citation type="submission" date="2022-11" db="EMBL/GenBank/DDBJ databases">
        <title>Alteromonas sp. nov., isolated from sea water of the Qingdao.</title>
        <authorList>
            <person name="Wang Q."/>
        </authorList>
    </citation>
    <scope>NUCLEOTIDE SEQUENCE</scope>
    <source>
        <strain evidence="2">ASW11-7</strain>
    </source>
</reference>
<dbReference type="CDD" id="cd10033">
    <property type="entry name" value="UDG_like"/>
    <property type="match status" value="1"/>
</dbReference>
<gene>
    <name evidence="2" type="ORF">OPS25_13990</name>
</gene>
<evidence type="ECO:0000313" key="2">
    <source>
        <dbReference type="EMBL" id="MCW8109616.1"/>
    </source>
</evidence>
<dbReference type="EMBL" id="JAPFRD010000012">
    <property type="protein sequence ID" value="MCW8109616.1"/>
    <property type="molecule type" value="Genomic_DNA"/>
</dbReference>
<dbReference type="InterPro" id="IPR036895">
    <property type="entry name" value="Uracil-DNA_glycosylase-like_sf"/>
</dbReference>
<dbReference type="SMART" id="SM00986">
    <property type="entry name" value="UDG"/>
    <property type="match status" value="1"/>
</dbReference>
<dbReference type="Gene3D" id="3.40.470.10">
    <property type="entry name" value="Uracil-DNA glycosylase-like domain"/>
    <property type="match status" value="1"/>
</dbReference>
<evidence type="ECO:0000259" key="1">
    <source>
        <dbReference type="SMART" id="SM00986"/>
    </source>
</evidence>